<dbReference type="GO" id="GO:0004340">
    <property type="term" value="F:glucokinase activity"/>
    <property type="evidence" value="ECO:0007669"/>
    <property type="project" value="UniProtKB-EC"/>
</dbReference>
<dbReference type="AlphaFoldDB" id="A0A7X5QWP7"/>
<comment type="caution">
    <text evidence="6">The sequence shown here is derived from an EMBL/GenBank/DDBJ whole genome shotgun (WGS) entry which is preliminary data.</text>
</comment>
<dbReference type="SUPFAM" id="SSF53067">
    <property type="entry name" value="Actin-like ATPase domain"/>
    <property type="match status" value="1"/>
</dbReference>
<dbReference type="NCBIfam" id="NF009073">
    <property type="entry name" value="PRK12408.1"/>
    <property type="match status" value="1"/>
</dbReference>
<dbReference type="InterPro" id="IPR050201">
    <property type="entry name" value="Bacterial_glucokinase"/>
</dbReference>
<dbReference type="EC" id="2.7.1.2" evidence="6"/>
<keyword evidence="2" id="KW-0547">Nucleotide-binding</keyword>
<protein>
    <submittedName>
        <fullName evidence="6">Glucokinase</fullName>
        <ecNumber evidence="6">2.7.1.2</ecNumber>
    </submittedName>
</protein>
<keyword evidence="7" id="KW-1185">Reference proteome</keyword>
<proteinExistence type="inferred from homology"/>
<accession>A0A7X5QWP7</accession>
<dbReference type="EMBL" id="JAAQTL010000002">
    <property type="protein sequence ID" value="NID16828.1"/>
    <property type="molecule type" value="Genomic_DNA"/>
</dbReference>
<evidence type="ECO:0000256" key="5">
    <source>
        <dbReference type="RuleBase" id="RU004046"/>
    </source>
</evidence>
<dbReference type="GO" id="GO:0005524">
    <property type="term" value="F:ATP binding"/>
    <property type="evidence" value="ECO:0007669"/>
    <property type="project" value="UniProtKB-KW"/>
</dbReference>
<organism evidence="6 7">
    <name type="scientific">Luteibacter yeojuensis</name>
    <dbReference type="NCBI Taxonomy" id="345309"/>
    <lineage>
        <taxon>Bacteria</taxon>
        <taxon>Pseudomonadati</taxon>
        <taxon>Pseudomonadota</taxon>
        <taxon>Gammaproteobacteria</taxon>
        <taxon>Lysobacterales</taxon>
        <taxon>Rhodanobacteraceae</taxon>
        <taxon>Luteibacter</taxon>
    </lineage>
</organism>
<dbReference type="Proteomes" id="UP000518878">
    <property type="component" value="Unassembled WGS sequence"/>
</dbReference>
<dbReference type="GO" id="GO:0005536">
    <property type="term" value="F:D-glucose binding"/>
    <property type="evidence" value="ECO:0007669"/>
    <property type="project" value="InterPro"/>
</dbReference>
<evidence type="ECO:0000256" key="4">
    <source>
        <dbReference type="ARBA" id="ARBA00022840"/>
    </source>
</evidence>
<evidence type="ECO:0000256" key="3">
    <source>
        <dbReference type="ARBA" id="ARBA00022777"/>
    </source>
</evidence>
<dbReference type="PANTHER" id="PTHR47690">
    <property type="entry name" value="GLUCOKINASE"/>
    <property type="match status" value="1"/>
</dbReference>
<gene>
    <name evidence="6" type="ORF">HBF32_15240</name>
</gene>
<dbReference type="InterPro" id="IPR003836">
    <property type="entry name" value="Glucokinase"/>
</dbReference>
<name>A0A7X5QWP7_9GAMM</name>
<dbReference type="InterPro" id="IPR043129">
    <property type="entry name" value="ATPase_NBD"/>
</dbReference>
<dbReference type="RefSeq" id="WP_166700641.1">
    <property type="nucleotide sequence ID" value="NZ_JAAQTL010000002.1"/>
</dbReference>
<dbReference type="PANTHER" id="PTHR47690:SF1">
    <property type="entry name" value="GLUCOKINASE"/>
    <property type="match status" value="1"/>
</dbReference>
<evidence type="ECO:0000313" key="6">
    <source>
        <dbReference type="EMBL" id="NID16828.1"/>
    </source>
</evidence>
<dbReference type="Pfam" id="PF02685">
    <property type="entry name" value="Glucokinase"/>
    <property type="match status" value="1"/>
</dbReference>
<dbReference type="GO" id="GO:0005829">
    <property type="term" value="C:cytosol"/>
    <property type="evidence" value="ECO:0007669"/>
    <property type="project" value="TreeGrafter"/>
</dbReference>
<comment type="similarity">
    <text evidence="5">Belongs to the bacterial glucokinase family.</text>
</comment>
<evidence type="ECO:0000256" key="2">
    <source>
        <dbReference type="ARBA" id="ARBA00022741"/>
    </source>
</evidence>
<dbReference type="Gene3D" id="3.30.420.40">
    <property type="match status" value="1"/>
</dbReference>
<keyword evidence="1 6" id="KW-0808">Transferase</keyword>
<sequence length="335" mass="34618">MHFLAGDIGGTNGHVALMRVATDGRPGGIETLAYRVFRCAAFPSLAALLQAFIEAEVHVPVSHCVLACAGQVMGDEVVNDNLAWPVRSDVLRATFGLAEVALLNDFEALAYAIEGPLAASARHLCGPSVPGRGPSLVVGPGTGLGAAVHVPGAPHAAVFATEAGQMDFAPHSLREREVLAWLAPRGGYVPVEHIVSGPGLLTVYEALCAIDGRVPGLATPQAVTAAAAAHADLHAVEAVALFCAALGSFTGNLAMTTMPTGGIFLAGGFLSSLFDLLERSAFEERFLHGRSVRALLAQVPVWVTEHGCHGVQGAARWYMRQRALSGAAPTEGAAA</sequence>
<dbReference type="GO" id="GO:0006096">
    <property type="term" value="P:glycolytic process"/>
    <property type="evidence" value="ECO:0007669"/>
    <property type="project" value="InterPro"/>
</dbReference>
<evidence type="ECO:0000256" key="1">
    <source>
        <dbReference type="ARBA" id="ARBA00022679"/>
    </source>
</evidence>
<keyword evidence="4" id="KW-0067">ATP-binding</keyword>
<evidence type="ECO:0000313" key="7">
    <source>
        <dbReference type="Proteomes" id="UP000518878"/>
    </source>
</evidence>
<reference evidence="6 7" key="1">
    <citation type="journal article" date="2006" name="Int. J. Syst. Evol. Microbiol.">
        <title>Dyella yeojuensis sp. nov., isolated from greenhouse soil in Korea.</title>
        <authorList>
            <person name="Kim B.Y."/>
            <person name="Weon H.Y."/>
            <person name="Lee K.H."/>
            <person name="Seok S.J."/>
            <person name="Kwon S.W."/>
            <person name="Go S.J."/>
            <person name="Stackebrandt E."/>
        </authorList>
    </citation>
    <scope>NUCLEOTIDE SEQUENCE [LARGE SCALE GENOMIC DNA]</scope>
    <source>
        <strain evidence="6 7">DSM 17673</strain>
    </source>
</reference>
<dbReference type="Gene3D" id="3.40.367.20">
    <property type="match status" value="1"/>
</dbReference>
<keyword evidence="3 6" id="KW-0418">Kinase</keyword>
<dbReference type="CDD" id="cd24008">
    <property type="entry name" value="ASKHA_NBD_GLK"/>
    <property type="match status" value="1"/>
</dbReference>